<dbReference type="Proteomes" id="UP000235363">
    <property type="component" value="Unassembled WGS sequence"/>
</dbReference>
<comment type="caution">
    <text evidence="1">The sequence shown here is derived from an EMBL/GenBank/DDBJ whole genome shotgun (WGS) entry which is preliminary data.</text>
</comment>
<name>A0A2N6T0D8_9CORY</name>
<dbReference type="EMBL" id="PNHF01000006">
    <property type="protein sequence ID" value="PMC62781.1"/>
    <property type="molecule type" value="Genomic_DNA"/>
</dbReference>
<gene>
    <name evidence="1" type="ORF">CJ204_03665</name>
</gene>
<organism evidence="1 2">
    <name type="scientific">Corynebacterium xerosis</name>
    <dbReference type="NCBI Taxonomy" id="1725"/>
    <lineage>
        <taxon>Bacteria</taxon>
        <taxon>Bacillati</taxon>
        <taxon>Actinomycetota</taxon>
        <taxon>Actinomycetes</taxon>
        <taxon>Mycobacteriales</taxon>
        <taxon>Corynebacteriaceae</taxon>
        <taxon>Corynebacterium</taxon>
    </lineage>
</organism>
<evidence type="ECO:0000313" key="1">
    <source>
        <dbReference type="EMBL" id="PMC62781.1"/>
    </source>
</evidence>
<accession>A0A2N6T0D8</accession>
<protein>
    <submittedName>
        <fullName evidence="1">Uncharacterized protein</fullName>
    </submittedName>
</protein>
<evidence type="ECO:0000313" key="2">
    <source>
        <dbReference type="Proteomes" id="UP000235363"/>
    </source>
</evidence>
<dbReference type="AlphaFoldDB" id="A0A2N6T0D8"/>
<reference evidence="1 2" key="1">
    <citation type="submission" date="2017-09" db="EMBL/GenBank/DDBJ databases">
        <title>Bacterial strain isolated from the female urinary microbiota.</title>
        <authorList>
            <person name="Thomas-White K."/>
            <person name="Kumar N."/>
            <person name="Forster S."/>
            <person name="Putonti C."/>
            <person name="Lawley T."/>
            <person name="Wolfe A.J."/>
        </authorList>
    </citation>
    <scope>NUCLEOTIDE SEQUENCE [LARGE SCALE GENOMIC DNA]</scope>
    <source>
        <strain evidence="1 2">UMB0908</strain>
    </source>
</reference>
<sequence length="61" mass="6797">MQPDGPVLGGFLIEPADACAGILAFVEANMRRAPDGKLRWRHRLLRVHLDEIAHRRVLVAA</sequence>
<dbReference type="STRING" id="1725.WU86_09460"/>
<proteinExistence type="predicted"/>